<proteinExistence type="inferred from homology"/>
<dbReference type="Proteomes" id="UP001177023">
    <property type="component" value="Unassembled WGS sequence"/>
</dbReference>
<organism evidence="3 4">
    <name type="scientific">Mesorhabditis spiculigera</name>
    <dbReference type="NCBI Taxonomy" id="96644"/>
    <lineage>
        <taxon>Eukaryota</taxon>
        <taxon>Metazoa</taxon>
        <taxon>Ecdysozoa</taxon>
        <taxon>Nematoda</taxon>
        <taxon>Chromadorea</taxon>
        <taxon>Rhabditida</taxon>
        <taxon>Rhabditina</taxon>
        <taxon>Rhabditomorpha</taxon>
        <taxon>Rhabditoidea</taxon>
        <taxon>Rhabditidae</taxon>
        <taxon>Mesorhabditinae</taxon>
        <taxon>Mesorhabditis</taxon>
    </lineage>
</organism>
<feature type="region of interest" description="Disordered" evidence="2">
    <location>
        <begin position="54"/>
        <end position="74"/>
    </location>
</feature>
<protein>
    <submittedName>
        <fullName evidence="3">Uncharacterized protein</fullName>
    </submittedName>
</protein>
<evidence type="ECO:0000313" key="4">
    <source>
        <dbReference type="Proteomes" id="UP001177023"/>
    </source>
</evidence>
<sequence length="156" mass="17209">MPAPAADNAAPAHAEPLKIAVVKPETTQGDQRRTRNGKFTLAQLRQTDALVPLQSGTNQFDSQKGKTGFGMPRNTATKVEMADEGIERQWFVEPEKNDPVIRLQSGSNQFESQKGMTAFGASRDVKGKHLKRIWELEFPEEAIQEKPINASHGNGQ</sequence>
<dbReference type="InterPro" id="IPR000557">
    <property type="entry name" value="Calponin_repeat"/>
</dbReference>
<dbReference type="InterPro" id="IPR050606">
    <property type="entry name" value="Calponin-like"/>
</dbReference>
<evidence type="ECO:0000256" key="2">
    <source>
        <dbReference type="SAM" id="MobiDB-lite"/>
    </source>
</evidence>
<evidence type="ECO:0000313" key="3">
    <source>
        <dbReference type="EMBL" id="CAJ0567253.1"/>
    </source>
</evidence>
<accession>A0AA36CE16</accession>
<feature type="region of interest" description="Disordered" evidence="2">
    <location>
        <begin position="1"/>
        <end position="37"/>
    </location>
</feature>
<comment type="similarity">
    <text evidence="1">Belongs to the calponin family.</text>
</comment>
<evidence type="ECO:0000256" key="1">
    <source>
        <dbReference type="ARBA" id="ARBA00009631"/>
    </source>
</evidence>
<name>A0AA36CE16_9BILA</name>
<dbReference type="GO" id="GO:0051015">
    <property type="term" value="F:actin filament binding"/>
    <property type="evidence" value="ECO:0007669"/>
    <property type="project" value="TreeGrafter"/>
</dbReference>
<reference evidence="3" key="1">
    <citation type="submission" date="2023-06" db="EMBL/GenBank/DDBJ databases">
        <authorList>
            <person name="Delattre M."/>
        </authorList>
    </citation>
    <scope>NUCLEOTIDE SEQUENCE</scope>
    <source>
        <strain evidence="3">AF72</strain>
    </source>
</reference>
<dbReference type="PROSITE" id="PS01052">
    <property type="entry name" value="CALPONIN_1"/>
    <property type="match status" value="2"/>
</dbReference>
<dbReference type="EMBL" id="CATQJA010001438">
    <property type="protein sequence ID" value="CAJ0567253.1"/>
    <property type="molecule type" value="Genomic_DNA"/>
</dbReference>
<dbReference type="PANTHER" id="PTHR47385:SF14">
    <property type="entry name" value="TRANSGELIN"/>
    <property type="match status" value="1"/>
</dbReference>
<dbReference type="GO" id="GO:0015629">
    <property type="term" value="C:actin cytoskeleton"/>
    <property type="evidence" value="ECO:0007669"/>
    <property type="project" value="TreeGrafter"/>
</dbReference>
<dbReference type="PROSITE" id="PS51122">
    <property type="entry name" value="CALPONIN_2"/>
    <property type="match status" value="2"/>
</dbReference>
<gene>
    <name evidence="3" type="ORF">MSPICULIGERA_LOCUS5812</name>
</gene>
<dbReference type="AlphaFoldDB" id="A0AA36CE16"/>
<dbReference type="Pfam" id="PF00402">
    <property type="entry name" value="Calponin"/>
    <property type="match status" value="2"/>
</dbReference>
<comment type="caution">
    <text evidence="3">The sequence shown here is derived from an EMBL/GenBank/DDBJ whole genome shotgun (WGS) entry which is preliminary data.</text>
</comment>
<feature type="compositionally biased region" description="Low complexity" evidence="2">
    <location>
        <begin position="1"/>
        <end position="14"/>
    </location>
</feature>
<keyword evidence="4" id="KW-1185">Reference proteome</keyword>
<dbReference type="GO" id="GO:0007015">
    <property type="term" value="P:actin filament organization"/>
    <property type="evidence" value="ECO:0007669"/>
    <property type="project" value="TreeGrafter"/>
</dbReference>
<dbReference type="PANTHER" id="PTHR47385">
    <property type="entry name" value="CALPONIN"/>
    <property type="match status" value="1"/>
</dbReference>
<feature type="non-terminal residue" evidence="3">
    <location>
        <position position="1"/>
    </location>
</feature>